<proteinExistence type="predicted"/>
<dbReference type="EMBL" id="CP030053">
    <property type="protein sequence ID" value="QAU48666.1"/>
    <property type="molecule type" value="Genomic_DNA"/>
</dbReference>
<evidence type="ECO:0008006" key="5">
    <source>
        <dbReference type="Google" id="ProtNLM"/>
    </source>
</evidence>
<dbReference type="KEGG" id="bgz:XH91_27115"/>
<dbReference type="CDD" id="cd06325">
    <property type="entry name" value="PBP1_ABC_unchar_transporter"/>
    <property type="match status" value="1"/>
</dbReference>
<dbReference type="Pfam" id="PF04392">
    <property type="entry name" value="ABC_sub_bind"/>
    <property type="match status" value="1"/>
</dbReference>
<dbReference type="Gene3D" id="3.40.50.2300">
    <property type="match status" value="2"/>
</dbReference>
<gene>
    <name evidence="2" type="ORF">EAS56_25310</name>
    <name evidence="1" type="ORF">XH91_27115</name>
</gene>
<evidence type="ECO:0000313" key="4">
    <source>
        <dbReference type="Proteomes" id="UP000290401"/>
    </source>
</evidence>
<keyword evidence="4" id="KW-1185">Reference proteome</keyword>
<reference evidence="2 4" key="2">
    <citation type="submission" date="2018-10" db="EMBL/GenBank/DDBJ databases">
        <title>Bradyrhizobium sp. nov., effective nodules isolated from peanut in China.</title>
        <authorList>
            <person name="Li Y."/>
        </authorList>
    </citation>
    <scope>NUCLEOTIDE SEQUENCE [LARGE SCALE GENOMIC DNA]</scope>
    <source>
        <strain evidence="2 4">CCBAU 53426</strain>
    </source>
</reference>
<evidence type="ECO:0000313" key="3">
    <source>
        <dbReference type="Proteomes" id="UP000288972"/>
    </source>
</evidence>
<reference evidence="1 3" key="1">
    <citation type="submission" date="2018-06" db="EMBL/GenBank/DDBJ databases">
        <title>Comparative genomics of rhizobia nodulating Arachis hypogaea in China.</title>
        <authorList>
            <person name="Li Y."/>
        </authorList>
    </citation>
    <scope>NUCLEOTIDE SEQUENCE [LARGE SCALE GENOMIC DNA]</scope>
    <source>
        <strain evidence="1 3">CCBAU 51670</strain>
    </source>
</reference>
<evidence type="ECO:0000313" key="1">
    <source>
        <dbReference type="EMBL" id="QAU48666.1"/>
    </source>
</evidence>
<dbReference type="EMBL" id="RDQZ01000024">
    <property type="protein sequence ID" value="RXH09628.1"/>
    <property type="molecule type" value="Genomic_DNA"/>
</dbReference>
<name>A0AAE5X4T4_9BRAD</name>
<dbReference type="Proteomes" id="UP000288972">
    <property type="component" value="Chromosome"/>
</dbReference>
<evidence type="ECO:0000313" key="2">
    <source>
        <dbReference type="EMBL" id="RXH09628.1"/>
    </source>
</evidence>
<dbReference type="Proteomes" id="UP000290401">
    <property type="component" value="Unassembled WGS sequence"/>
</dbReference>
<sequence>MRRRNFIGGVGLLLLTRASRAQPSANQRRIAIVAPWHSIEELTRNPVYRAFLDELARLGFVEGENLIVNRYSGDGKLDSYPELARTVVKDNPEAILTGAGPMTLALKSATQSIPIVTIIGDPVVWGLAETLARPGANVTGVTVDAGIELHGKRLELLRETRPGASRLAYLASSSAWKQPQGAMVREAAQSFKLSVAHVDLGSNLNDASYEAAFASTSWTNSDVLLVSDEPEHLSHSGTLVSLTTSVRVPACYPFRDLVVAGGLMAYYRDLIDAFRQLAAQMKQVLTGQNPAEIPFRQPTNFRLSINTKAALKIGLILPQAILVSADEVIE</sequence>
<dbReference type="AlphaFoldDB" id="A0AAE5X4T4"/>
<dbReference type="InterPro" id="IPR007487">
    <property type="entry name" value="ABC_transpt-TYRBP-like"/>
</dbReference>
<dbReference type="PANTHER" id="PTHR35271:SF1">
    <property type="entry name" value="ABC TRANSPORTER, SUBSTRATE-BINDING LIPOPROTEIN"/>
    <property type="match status" value="1"/>
</dbReference>
<accession>A0AAE5X4T4</accession>
<organism evidence="1 3">
    <name type="scientific">Bradyrhizobium guangzhouense</name>
    <dbReference type="NCBI Taxonomy" id="1325095"/>
    <lineage>
        <taxon>Bacteria</taxon>
        <taxon>Pseudomonadati</taxon>
        <taxon>Pseudomonadota</taxon>
        <taxon>Alphaproteobacteria</taxon>
        <taxon>Hyphomicrobiales</taxon>
        <taxon>Nitrobacteraceae</taxon>
        <taxon>Bradyrhizobium</taxon>
    </lineage>
</organism>
<protein>
    <recommendedName>
        <fullName evidence="5">ABC transporter substrate-binding protein</fullName>
    </recommendedName>
</protein>
<dbReference type="PANTHER" id="PTHR35271">
    <property type="entry name" value="ABC TRANSPORTER, SUBSTRATE-BINDING LIPOPROTEIN-RELATED"/>
    <property type="match status" value="1"/>
</dbReference>